<dbReference type="RefSeq" id="WP_115274849.1">
    <property type="nucleotide sequence ID" value="NZ_UGUY01000001.1"/>
</dbReference>
<dbReference type="Pfam" id="PF01557">
    <property type="entry name" value="FAA_hydrolase"/>
    <property type="match status" value="1"/>
</dbReference>
<sequence>MKIASFVHDGRRSYGVVQESTILDAGAVLGQQFPDLRSLLDSSEGLVRLTDLQHAPLLAIQDVQWLPVIPNPDKVLCVGLNYLKHIVETGREVPKHPTLFTRFASAQVGHGQQMIMPKASTSFDFEGELAIVIGKAGRHIPKGDALEHVAGYSLFNDGSIRDWQRHTLQFTAGKNFVGSGSFGPWLVTKDEIPNVDHLVLETRLNGEVVQREGLDDLLFKIPDLIEYISTFTELLPGDVIATGTPGGVGAFRVPPLWMKAGDLVEVEVSAIGVLRNRIAAEQ</sequence>
<proteinExistence type="inferred from homology"/>
<comment type="similarity">
    <text evidence="1">Belongs to the FAH family.</text>
</comment>
<dbReference type="PANTHER" id="PTHR42796:SF4">
    <property type="entry name" value="FUMARYLACETOACETATE HYDROLASE DOMAIN-CONTAINING PROTEIN 2A"/>
    <property type="match status" value="1"/>
</dbReference>
<organism evidence="5 6">
    <name type="scientific">Pseudomonas putida</name>
    <name type="common">Arthrobacter siderocapsulatus</name>
    <dbReference type="NCBI Taxonomy" id="303"/>
    <lineage>
        <taxon>Bacteria</taxon>
        <taxon>Pseudomonadati</taxon>
        <taxon>Pseudomonadota</taxon>
        <taxon>Gammaproteobacteria</taxon>
        <taxon>Pseudomonadales</taxon>
        <taxon>Pseudomonadaceae</taxon>
        <taxon>Pseudomonas</taxon>
    </lineage>
</organism>
<dbReference type="SUPFAM" id="SSF56529">
    <property type="entry name" value="FAH"/>
    <property type="match status" value="1"/>
</dbReference>
<comment type="similarity">
    <text evidence="2">Belongs to the hydratase/decarboxylase family.</text>
</comment>
<dbReference type="PANTHER" id="PTHR42796">
    <property type="entry name" value="FUMARYLACETOACETATE HYDROLASE DOMAIN-CONTAINING PROTEIN 2A-RELATED"/>
    <property type="match status" value="1"/>
</dbReference>
<protein>
    <submittedName>
        <fullName evidence="5">Ureidoglycolate lyase</fullName>
    </submittedName>
</protein>
<dbReference type="GO" id="GO:0016829">
    <property type="term" value="F:lyase activity"/>
    <property type="evidence" value="ECO:0007669"/>
    <property type="project" value="UniProtKB-KW"/>
</dbReference>
<evidence type="ECO:0000259" key="4">
    <source>
        <dbReference type="Pfam" id="PF01557"/>
    </source>
</evidence>
<name>A0A379KP58_PSEPU</name>
<evidence type="ECO:0000313" key="5">
    <source>
        <dbReference type="EMBL" id="SUD69784.1"/>
    </source>
</evidence>
<gene>
    <name evidence="5" type="ORF">NCTC7914_03932</name>
</gene>
<dbReference type="InterPro" id="IPR011234">
    <property type="entry name" value="Fumarylacetoacetase-like_C"/>
</dbReference>
<dbReference type="FunFam" id="3.90.850.10:FF:000008">
    <property type="entry name" value="FAA hydrolase family protein"/>
    <property type="match status" value="1"/>
</dbReference>
<evidence type="ECO:0000313" key="6">
    <source>
        <dbReference type="Proteomes" id="UP000254602"/>
    </source>
</evidence>
<dbReference type="GO" id="GO:0044281">
    <property type="term" value="P:small molecule metabolic process"/>
    <property type="evidence" value="ECO:0007669"/>
    <property type="project" value="UniProtKB-ARBA"/>
</dbReference>
<dbReference type="InterPro" id="IPR036663">
    <property type="entry name" value="Fumarylacetoacetase_C_sf"/>
</dbReference>
<evidence type="ECO:0000256" key="3">
    <source>
        <dbReference type="ARBA" id="ARBA00022723"/>
    </source>
</evidence>
<dbReference type="Gene3D" id="3.90.850.10">
    <property type="entry name" value="Fumarylacetoacetase-like, C-terminal domain"/>
    <property type="match status" value="1"/>
</dbReference>
<reference evidence="5 6" key="1">
    <citation type="submission" date="2018-06" db="EMBL/GenBank/DDBJ databases">
        <authorList>
            <consortium name="Pathogen Informatics"/>
            <person name="Doyle S."/>
        </authorList>
    </citation>
    <scope>NUCLEOTIDE SEQUENCE [LARGE SCALE GENOMIC DNA]</scope>
    <source>
        <strain evidence="5 6">NCTC7914</strain>
    </source>
</reference>
<keyword evidence="3" id="KW-0479">Metal-binding</keyword>
<dbReference type="InterPro" id="IPR051121">
    <property type="entry name" value="FAH"/>
</dbReference>
<keyword evidence="5" id="KW-0456">Lyase</keyword>
<accession>A0A379KP58</accession>
<dbReference type="AlphaFoldDB" id="A0A379KP58"/>
<dbReference type="GO" id="GO:0046872">
    <property type="term" value="F:metal ion binding"/>
    <property type="evidence" value="ECO:0007669"/>
    <property type="project" value="UniProtKB-KW"/>
</dbReference>
<dbReference type="Proteomes" id="UP000254602">
    <property type="component" value="Unassembled WGS sequence"/>
</dbReference>
<evidence type="ECO:0000256" key="1">
    <source>
        <dbReference type="ARBA" id="ARBA00010211"/>
    </source>
</evidence>
<dbReference type="EMBL" id="UGUY01000001">
    <property type="protein sequence ID" value="SUD69784.1"/>
    <property type="molecule type" value="Genomic_DNA"/>
</dbReference>
<evidence type="ECO:0000256" key="2">
    <source>
        <dbReference type="ARBA" id="ARBA00010715"/>
    </source>
</evidence>
<feature type="domain" description="Fumarylacetoacetase-like C-terminal" evidence="4">
    <location>
        <begin position="74"/>
        <end position="278"/>
    </location>
</feature>